<proteinExistence type="predicted"/>
<dbReference type="AlphaFoldDB" id="A0AAV9CH03"/>
<comment type="caution">
    <text evidence="1">The sequence shown here is derived from an EMBL/GenBank/DDBJ whole genome shotgun (WGS) entry which is preliminary data.</text>
</comment>
<evidence type="ECO:0000313" key="2">
    <source>
        <dbReference type="Proteomes" id="UP001180020"/>
    </source>
</evidence>
<reference evidence="1" key="1">
    <citation type="journal article" date="2023" name="Nat. Commun.">
        <title>Diploid and tetraploid genomes of Acorus and the evolution of monocots.</title>
        <authorList>
            <person name="Ma L."/>
            <person name="Liu K.W."/>
            <person name="Li Z."/>
            <person name="Hsiao Y.Y."/>
            <person name="Qi Y."/>
            <person name="Fu T."/>
            <person name="Tang G.D."/>
            <person name="Zhang D."/>
            <person name="Sun W.H."/>
            <person name="Liu D.K."/>
            <person name="Li Y."/>
            <person name="Chen G.Z."/>
            <person name="Liu X.D."/>
            <person name="Liao X.Y."/>
            <person name="Jiang Y.T."/>
            <person name="Yu X."/>
            <person name="Hao Y."/>
            <person name="Huang J."/>
            <person name="Zhao X.W."/>
            <person name="Ke S."/>
            <person name="Chen Y.Y."/>
            <person name="Wu W.L."/>
            <person name="Hsu J.L."/>
            <person name="Lin Y.F."/>
            <person name="Huang M.D."/>
            <person name="Li C.Y."/>
            <person name="Huang L."/>
            <person name="Wang Z.W."/>
            <person name="Zhao X."/>
            <person name="Zhong W.Y."/>
            <person name="Peng D.H."/>
            <person name="Ahmad S."/>
            <person name="Lan S."/>
            <person name="Zhang J.S."/>
            <person name="Tsai W.C."/>
            <person name="Van de Peer Y."/>
            <person name="Liu Z.J."/>
        </authorList>
    </citation>
    <scope>NUCLEOTIDE SEQUENCE</scope>
    <source>
        <strain evidence="1">CP</strain>
    </source>
</reference>
<reference evidence="1" key="2">
    <citation type="submission" date="2023-06" db="EMBL/GenBank/DDBJ databases">
        <authorList>
            <person name="Ma L."/>
            <person name="Liu K.-W."/>
            <person name="Li Z."/>
            <person name="Hsiao Y.-Y."/>
            <person name="Qi Y."/>
            <person name="Fu T."/>
            <person name="Tang G."/>
            <person name="Zhang D."/>
            <person name="Sun W.-H."/>
            <person name="Liu D.-K."/>
            <person name="Li Y."/>
            <person name="Chen G.-Z."/>
            <person name="Liu X.-D."/>
            <person name="Liao X.-Y."/>
            <person name="Jiang Y.-T."/>
            <person name="Yu X."/>
            <person name="Hao Y."/>
            <person name="Huang J."/>
            <person name="Zhao X.-W."/>
            <person name="Ke S."/>
            <person name="Chen Y.-Y."/>
            <person name="Wu W.-L."/>
            <person name="Hsu J.-L."/>
            <person name="Lin Y.-F."/>
            <person name="Huang M.-D."/>
            <person name="Li C.-Y."/>
            <person name="Huang L."/>
            <person name="Wang Z.-W."/>
            <person name="Zhao X."/>
            <person name="Zhong W.-Y."/>
            <person name="Peng D.-H."/>
            <person name="Ahmad S."/>
            <person name="Lan S."/>
            <person name="Zhang J.-S."/>
            <person name="Tsai W.-C."/>
            <person name="Van De Peer Y."/>
            <person name="Liu Z.-J."/>
        </authorList>
    </citation>
    <scope>NUCLEOTIDE SEQUENCE</scope>
    <source>
        <strain evidence="1">CP</strain>
        <tissue evidence="1">Leaves</tissue>
    </source>
</reference>
<protein>
    <submittedName>
        <fullName evidence="1">Uncharacterized protein</fullName>
    </submittedName>
</protein>
<organism evidence="1 2">
    <name type="scientific">Acorus calamus</name>
    <name type="common">Sweet flag</name>
    <dbReference type="NCBI Taxonomy" id="4465"/>
    <lineage>
        <taxon>Eukaryota</taxon>
        <taxon>Viridiplantae</taxon>
        <taxon>Streptophyta</taxon>
        <taxon>Embryophyta</taxon>
        <taxon>Tracheophyta</taxon>
        <taxon>Spermatophyta</taxon>
        <taxon>Magnoliopsida</taxon>
        <taxon>Liliopsida</taxon>
        <taxon>Acoraceae</taxon>
        <taxon>Acorus</taxon>
    </lineage>
</organism>
<sequence length="145" mass="16005">MSTVVFASRIRCACSSPSSSSLILVNTQIRNPTSLLRLSLPASFSSFLSSRGPQNPPLRLSRARRLARMAHTVAHATLGLTKPNVIEAPQEELGVHGETLLSILVMTIEPLLCNLWIYTRFMSYHDNLAIDFGLRDSSDFPGHEN</sequence>
<evidence type="ECO:0000313" key="1">
    <source>
        <dbReference type="EMBL" id="KAK1288231.1"/>
    </source>
</evidence>
<accession>A0AAV9CH03</accession>
<keyword evidence="2" id="KW-1185">Reference proteome</keyword>
<dbReference type="EMBL" id="JAUJYO010000019">
    <property type="protein sequence ID" value="KAK1288231.1"/>
    <property type="molecule type" value="Genomic_DNA"/>
</dbReference>
<gene>
    <name evidence="1" type="ORF">QJS10_CPB19g00702</name>
</gene>
<name>A0AAV9CH03_ACOCL</name>
<dbReference type="Proteomes" id="UP001180020">
    <property type="component" value="Unassembled WGS sequence"/>
</dbReference>